<gene>
    <name evidence="2" type="ORF">EPUS_07611</name>
</gene>
<evidence type="ECO:0000256" key="1">
    <source>
        <dbReference type="SAM" id="MobiDB-lite"/>
    </source>
</evidence>
<dbReference type="EMBL" id="KE721326">
    <property type="protein sequence ID" value="ERF70346.1"/>
    <property type="molecule type" value="Genomic_DNA"/>
</dbReference>
<evidence type="ECO:0000313" key="2">
    <source>
        <dbReference type="EMBL" id="ERF70346.1"/>
    </source>
</evidence>
<dbReference type="AlphaFoldDB" id="U1GF31"/>
<proteinExistence type="predicted"/>
<feature type="region of interest" description="Disordered" evidence="1">
    <location>
        <begin position="1"/>
        <end position="20"/>
    </location>
</feature>
<name>U1GF31_ENDPU</name>
<feature type="compositionally biased region" description="Pro residues" evidence="1">
    <location>
        <begin position="1"/>
        <end position="16"/>
    </location>
</feature>
<reference evidence="3" key="1">
    <citation type="journal article" date="2014" name="BMC Genomics">
        <title>Genome characteristics reveal the impact of lichenization on lichen-forming fungus Endocarpon pusillum Hedwig (Verrucariales, Ascomycota).</title>
        <authorList>
            <person name="Wang Y.-Y."/>
            <person name="Liu B."/>
            <person name="Zhang X.-Y."/>
            <person name="Zhou Q.-M."/>
            <person name="Zhang T."/>
            <person name="Li H."/>
            <person name="Yu Y.-F."/>
            <person name="Zhang X.-L."/>
            <person name="Hao X.-Y."/>
            <person name="Wang M."/>
            <person name="Wang L."/>
            <person name="Wei J.-C."/>
        </authorList>
    </citation>
    <scope>NUCLEOTIDE SEQUENCE [LARGE SCALE GENOMIC DNA]</scope>
    <source>
        <strain evidence="3">Z07020 / HMAS-L-300199</strain>
    </source>
</reference>
<feature type="region of interest" description="Disordered" evidence="1">
    <location>
        <begin position="174"/>
        <end position="206"/>
    </location>
</feature>
<sequence length="278" mass="29084">MDQYAPPPGPPPPQVPPGWKAQFNEQYREWCVIISDSVLRQSAYETVAMGPAQLTGASPLIRRRSHRPTTRLRWIRQPPALSHASDTKKPFDSNNPYGAGATAEDDAALAARLQAEGQAGGAQDRTCRAWAQATTTTPRLRCRMVTVTGNRRARAPLHQASTAGIPARPRLRRRVKTTERTRAEAGNSGGYGGYPQQGAYGHQPGHGAGGMLGGLMGGGGSHGGGMMGGSHGAGMMGHAPPRKGMGAGGAAALGVGGGVVGGMMLADAMHDSDHEERW</sequence>
<dbReference type="HOGENOM" id="CLU_1001257_0_0_1"/>
<dbReference type="eggNOG" id="ENOG502S4J9">
    <property type="taxonomic scope" value="Eukaryota"/>
</dbReference>
<accession>U1GF31</accession>
<dbReference type="GeneID" id="19242493"/>
<evidence type="ECO:0008006" key="4">
    <source>
        <dbReference type="Google" id="ProtNLM"/>
    </source>
</evidence>
<dbReference type="Proteomes" id="UP000019373">
    <property type="component" value="Unassembled WGS sequence"/>
</dbReference>
<organism evidence="2 3">
    <name type="scientific">Endocarpon pusillum (strain Z07020 / HMAS-L-300199)</name>
    <name type="common">Lichen-forming fungus</name>
    <dbReference type="NCBI Taxonomy" id="1263415"/>
    <lineage>
        <taxon>Eukaryota</taxon>
        <taxon>Fungi</taxon>
        <taxon>Dikarya</taxon>
        <taxon>Ascomycota</taxon>
        <taxon>Pezizomycotina</taxon>
        <taxon>Eurotiomycetes</taxon>
        <taxon>Chaetothyriomycetidae</taxon>
        <taxon>Verrucariales</taxon>
        <taxon>Verrucariaceae</taxon>
        <taxon>Endocarpon</taxon>
    </lineage>
</organism>
<dbReference type="OrthoDB" id="2530521at2759"/>
<keyword evidence="3" id="KW-1185">Reference proteome</keyword>
<feature type="region of interest" description="Disordered" evidence="1">
    <location>
        <begin position="80"/>
        <end position="100"/>
    </location>
</feature>
<dbReference type="OMA" id="YANMTED"/>
<dbReference type="RefSeq" id="XP_007804016.1">
    <property type="nucleotide sequence ID" value="XM_007805825.1"/>
</dbReference>
<protein>
    <recommendedName>
        <fullName evidence="4">WW domain-containing protein</fullName>
    </recommendedName>
</protein>
<evidence type="ECO:0000313" key="3">
    <source>
        <dbReference type="Proteomes" id="UP000019373"/>
    </source>
</evidence>